<protein>
    <submittedName>
        <fullName evidence="5">YifB family Mg chelatase-like AAA ATPase</fullName>
    </submittedName>
</protein>
<dbReference type="InterPro" id="IPR027417">
    <property type="entry name" value="P-loop_NTPase"/>
</dbReference>
<dbReference type="PANTHER" id="PTHR32039:SF7">
    <property type="entry name" value="COMPETENCE PROTEIN COMM"/>
    <property type="match status" value="1"/>
</dbReference>
<dbReference type="RefSeq" id="WP_160633507.1">
    <property type="nucleotide sequence ID" value="NZ_WWNE01000008.1"/>
</dbReference>
<dbReference type="InterPro" id="IPR000523">
    <property type="entry name" value="Mg_chelatse_chII-like_cat_dom"/>
</dbReference>
<keyword evidence="6" id="KW-1185">Reference proteome</keyword>
<dbReference type="InterPro" id="IPR001208">
    <property type="entry name" value="MCM_dom"/>
</dbReference>
<dbReference type="CDD" id="cd00009">
    <property type="entry name" value="AAA"/>
    <property type="match status" value="1"/>
</dbReference>
<dbReference type="GO" id="GO:0003677">
    <property type="term" value="F:DNA binding"/>
    <property type="evidence" value="ECO:0007669"/>
    <property type="project" value="InterPro"/>
</dbReference>
<comment type="similarity">
    <text evidence="1">Belongs to the Mg-chelatase subunits D/I family. ComM subfamily.</text>
</comment>
<evidence type="ECO:0000256" key="1">
    <source>
        <dbReference type="ARBA" id="ARBA00006354"/>
    </source>
</evidence>
<evidence type="ECO:0000256" key="3">
    <source>
        <dbReference type="ARBA" id="ARBA00022840"/>
    </source>
</evidence>
<dbReference type="Gene3D" id="3.30.230.10">
    <property type="match status" value="1"/>
</dbReference>
<dbReference type="SMART" id="SM00382">
    <property type="entry name" value="AAA"/>
    <property type="match status" value="1"/>
</dbReference>
<dbReference type="InterPro" id="IPR020568">
    <property type="entry name" value="Ribosomal_Su5_D2-typ_SF"/>
</dbReference>
<dbReference type="SUPFAM" id="SSF54211">
    <property type="entry name" value="Ribosomal protein S5 domain 2-like"/>
    <property type="match status" value="1"/>
</dbReference>
<dbReference type="InterPro" id="IPR014721">
    <property type="entry name" value="Ribsml_uS5_D2-typ_fold_subgr"/>
</dbReference>
<proteinExistence type="inferred from homology"/>
<dbReference type="EMBL" id="WWNE01000008">
    <property type="protein sequence ID" value="NBG66548.1"/>
    <property type="molecule type" value="Genomic_DNA"/>
</dbReference>
<comment type="caution">
    <text evidence="5">The sequence shown here is derived from an EMBL/GenBank/DDBJ whole genome shotgun (WGS) entry which is preliminary data.</text>
</comment>
<name>A0A6N9NIQ1_9FLAO</name>
<dbReference type="Gene3D" id="3.40.50.300">
    <property type="entry name" value="P-loop containing nucleotide triphosphate hydrolases"/>
    <property type="match status" value="1"/>
</dbReference>
<gene>
    <name evidence="5" type="ORF">GQN54_10505</name>
</gene>
<dbReference type="Pfam" id="PF01078">
    <property type="entry name" value="Mg_chelatase"/>
    <property type="match status" value="1"/>
</dbReference>
<reference evidence="5 6" key="1">
    <citation type="submission" date="2019-12" db="EMBL/GenBank/DDBJ databases">
        <authorList>
            <person name="Zhao J."/>
        </authorList>
    </citation>
    <scope>NUCLEOTIDE SEQUENCE [LARGE SCALE GENOMIC DNA]</scope>
    <source>
        <strain evidence="5 6">S-15</strain>
    </source>
</reference>
<evidence type="ECO:0000256" key="2">
    <source>
        <dbReference type="ARBA" id="ARBA00022741"/>
    </source>
</evidence>
<organism evidence="5 6">
    <name type="scientific">Acidiluteibacter ferrifornacis</name>
    <dbReference type="NCBI Taxonomy" id="2692424"/>
    <lineage>
        <taxon>Bacteria</taxon>
        <taxon>Pseudomonadati</taxon>
        <taxon>Bacteroidota</taxon>
        <taxon>Flavobacteriia</taxon>
        <taxon>Flavobacteriales</taxon>
        <taxon>Cryomorphaceae</taxon>
        <taxon>Acidiluteibacter</taxon>
    </lineage>
</organism>
<dbReference type="PANTHER" id="PTHR32039">
    <property type="entry name" value="MAGNESIUM-CHELATASE SUBUNIT CHLI"/>
    <property type="match status" value="1"/>
</dbReference>
<dbReference type="AlphaFoldDB" id="A0A6N9NIQ1"/>
<dbReference type="InterPro" id="IPR003593">
    <property type="entry name" value="AAA+_ATPase"/>
</dbReference>
<dbReference type="Proteomes" id="UP000470771">
    <property type="component" value="Unassembled WGS sequence"/>
</dbReference>
<keyword evidence="2" id="KW-0547">Nucleotide-binding</keyword>
<dbReference type="Pfam" id="PF13541">
    <property type="entry name" value="ChlI"/>
    <property type="match status" value="1"/>
</dbReference>
<dbReference type="InterPro" id="IPR045006">
    <property type="entry name" value="CHLI-like"/>
</dbReference>
<evidence type="ECO:0000313" key="5">
    <source>
        <dbReference type="EMBL" id="NBG66548.1"/>
    </source>
</evidence>
<dbReference type="SUPFAM" id="SSF52540">
    <property type="entry name" value="P-loop containing nucleoside triphosphate hydrolases"/>
    <property type="match status" value="1"/>
</dbReference>
<accession>A0A6N9NIQ1</accession>
<evidence type="ECO:0000259" key="4">
    <source>
        <dbReference type="SMART" id="SM00382"/>
    </source>
</evidence>
<dbReference type="InterPro" id="IPR004482">
    <property type="entry name" value="Mg_chelat-rel"/>
</dbReference>
<dbReference type="PRINTS" id="PR01657">
    <property type="entry name" value="MCMFAMILY"/>
</dbReference>
<dbReference type="NCBIfam" id="TIGR00368">
    <property type="entry name" value="YifB family Mg chelatase-like AAA ATPase"/>
    <property type="match status" value="1"/>
</dbReference>
<dbReference type="GO" id="GO:0005524">
    <property type="term" value="F:ATP binding"/>
    <property type="evidence" value="ECO:0007669"/>
    <property type="project" value="UniProtKB-KW"/>
</dbReference>
<dbReference type="InterPro" id="IPR025158">
    <property type="entry name" value="Mg_chelat-rel_C"/>
</dbReference>
<feature type="domain" description="AAA+ ATPase" evidence="4">
    <location>
        <begin position="213"/>
        <end position="396"/>
    </location>
</feature>
<evidence type="ECO:0000313" key="6">
    <source>
        <dbReference type="Proteomes" id="UP000470771"/>
    </source>
</evidence>
<keyword evidence="3" id="KW-0067">ATP-binding</keyword>
<dbReference type="Pfam" id="PF13335">
    <property type="entry name" value="Mg_chelatase_C"/>
    <property type="match status" value="1"/>
</dbReference>
<sequence length="512" mass="56510">MLVKTYGSAVQGVDAITITVEVNVDQGINFLLVGLPDSAVKESQQRIDSALRCHGYKIPGKKVVINMAPADIRKEGSAYDLTIGVGILAASEQMKSDQISDFVIMGELSLDGGLQSMKGALPIAIQAKKEGFRGIILPKQNAREAAIVEGLEVYGVENIKEVIDFFNGVGELERVTLDIKQEFYKNLTSIEFDFQDVKGQENIKRALEIAAAGGHNVILIGPPGAGKTMLAKRLPTILPPLSLNEALETTKIHSVAGKMDHNASLITMRPFRSPHHTISDVALVGGGGFPQPGEISLAHNGVLFLDELPEFKRTVLEVMRQPMEERRVTISRARFTVDYPAAFMLIASMNPCPCGYYNHPEKECMCAPGVVHRYLNKISGPLLDRIDLHVEVTPVPFSKLSEAALSEKSHEIRERVIKAREIQNVRYAESESIYCNAQMGSKQLREICRIEKEGQDLLKTAMDRLGLSARAYDRILKVSRTIADLEESENIQTHHLAEAIQYRSLDREGWAG</sequence>